<dbReference type="GO" id="GO:0006355">
    <property type="term" value="P:regulation of DNA-templated transcription"/>
    <property type="evidence" value="ECO:0007669"/>
    <property type="project" value="InterPro"/>
</dbReference>
<dbReference type="PROSITE" id="PS50043">
    <property type="entry name" value="HTH_LUXR_2"/>
    <property type="match status" value="1"/>
</dbReference>
<dbReference type="Gene3D" id="3.30.160.390">
    <property type="entry name" value="Integrase, DNA-binding domain"/>
    <property type="match status" value="1"/>
</dbReference>
<evidence type="ECO:0000259" key="1">
    <source>
        <dbReference type="PROSITE" id="PS50043"/>
    </source>
</evidence>
<dbReference type="Proteomes" id="UP001156690">
    <property type="component" value="Unassembled WGS sequence"/>
</dbReference>
<dbReference type="InterPro" id="IPR000792">
    <property type="entry name" value="Tscrpt_reg_LuxR_C"/>
</dbReference>
<accession>A0AAV5P0R3</accession>
<dbReference type="SUPFAM" id="SSF46894">
    <property type="entry name" value="C-terminal effector domain of the bipartite response regulators"/>
    <property type="match status" value="1"/>
</dbReference>
<dbReference type="Pfam" id="PF17874">
    <property type="entry name" value="TPR_MalT"/>
    <property type="match status" value="1"/>
</dbReference>
<dbReference type="SMART" id="SM00421">
    <property type="entry name" value="HTH_LUXR"/>
    <property type="match status" value="1"/>
</dbReference>
<dbReference type="GO" id="GO:0003677">
    <property type="term" value="F:DNA binding"/>
    <property type="evidence" value="ECO:0007669"/>
    <property type="project" value="InterPro"/>
</dbReference>
<dbReference type="Gene3D" id="1.10.10.10">
    <property type="entry name" value="Winged helix-like DNA-binding domain superfamily/Winged helix DNA-binding domain"/>
    <property type="match status" value="1"/>
</dbReference>
<dbReference type="SUPFAM" id="SSF48452">
    <property type="entry name" value="TPR-like"/>
    <property type="match status" value="1"/>
</dbReference>
<protein>
    <recommendedName>
        <fullName evidence="1">HTH luxR-type domain-containing protein</fullName>
    </recommendedName>
</protein>
<dbReference type="InterPro" id="IPR025166">
    <property type="entry name" value="Integrase_DNA_bind_dom"/>
</dbReference>
<dbReference type="Pfam" id="PF13356">
    <property type="entry name" value="Arm-DNA-bind_3"/>
    <property type="match status" value="1"/>
</dbReference>
<dbReference type="InterPro" id="IPR011990">
    <property type="entry name" value="TPR-like_helical_dom_sf"/>
</dbReference>
<keyword evidence="3" id="KW-1185">Reference proteome</keyword>
<sequence>MALQGKLTDSYVNQVDKPGRYGDGNGLYLVVKKSGRKSWILRITLDGKRTDLGLGSVKETPVGLARQKVQEFKGTHNQIKKDEQVRKTPENWRLFLTHVATKETRFILDQVASIPTIHPQQMLTSAFVLAKHGNVSQAREIFNKRYDEPRDRHVSPIHWQCELVLIGAHIRAYEDGLSTDADRQSLLWVLDHLPSNDMVGLGMAFNHLSLSAMQNGLLDQAQEYAQNAIRYYRRGKAQFGSLHLYVYLGQIKLLRGDLEGAAEQYYELEKQLNALYLSHSSGMEVENSSLRSISYVLQAEVAYESNNLDRAEALLNQGLRDVENDDAWLDVLAAAYRIKIRLAFALKGLPGALTATAHCELNAEHRKVPRLSRIIALERVHILTLSNELNQAKDILGSLNINPFRFDQINQSEWGVHSGSVMVAVSRWLVRSNHPREAHEITEKMEDIAIRGGQLLALAKMRVIRSTAHWRMKQYTYSVATLTSAIRLLSHQEFQRFIIDEGDEAKPIVQSALDGKYVVIERHSTLKTRLSELNHYWSLSHPVGSHSQDSVSPVLDKNEQLRVQYLELLQVGYSYKEMGQIMGVSVNTIKYHLKDLYRYLQVDNRMRAVYRARELNMIR</sequence>
<comment type="caution">
    <text evidence="2">The sequence shown here is derived from an EMBL/GenBank/DDBJ whole genome shotgun (WGS) entry which is preliminary data.</text>
</comment>
<dbReference type="InterPro" id="IPR038488">
    <property type="entry name" value="Integrase_DNA-bd_sf"/>
</dbReference>
<dbReference type="RefSeq" id="WP_126606665.1">
    <property type="nucleotide sequence ID" value="NZ_AP025145.1"/>
</dbReference>
<dbReference type="InterPro" id="IPR036388">
    <property type="entry name" value="WH-like_DNA-bd_sf"/>
</dbReference>
<dbReference type="CDD" id="cd06170">
    <property type="entry name" value="LuxR_C_like"/>
    <property type="match status" value="1"/>
</dbReference>
<evidence type="ECO:0000313" key="2">
    <source>
        <dbReference type="EMBL" id="GLQ75827.1"/>
    </source>
</evidence>
<dbReference type="EMBL" id="BSNX01000075">
    <property type="protein sequence ID" value="GLQ75827.1"/>
    <property type="molecule type" value="Genomic_DNA"/>
</dbReference>
<dbReference type="AlphaFoldDB" id="A0AAV5P0R3"/>
<reference evidence="3" key="1">
    <citation type="journal article" date="2019" name="Int. J. Syst. Evol. Microbiol.">
        <title>The Global Catalogue of Microorganisms (GCM) 10K type strain sequencing project: providing services to taxonomists for standard genome sequencing and annotation.</title>
        <authorList>
            <consortium name="The Broad Institute Genomics Platform"/>
            <consortium name="The Broad Institute Genome Sequencing Center for Infectious Disease"/>
            <person name="Wu L."/>
            <person name="Ma J."/>
        </authorList>
    </citation>
    <scope>NUCLEOTIDE SEQUENCE [LARGE SCALE GENOMIC DNA]</scope>
    <source>
        <strain evidence="3">NBRC 15640</strain>
    </source>
</reference>
<gene>
    <name evidence="2" type="ORF">GCM10007932_51900</name>
</gene>
<dbReference type="Pfam" id="PF00196">
    <property type="entry name" value="GerE"/>
    <property type="match status" value="1"/>
</dbReference>
<dbReference type="InterPro" id="IPR016032">
    <property type="entry name" value="Sig_transdc_resp-reg_C-effctor"/>
</dbReference>
<name>A0AAV5P0R3_9VIBR</name>
<feature type="domain" description="HTH luxR-type" evidence="1">
    <location>
        <begin position="548"/>
        <end position="616"/>
    </location>
</feature>
<organism evidence="2 3">
    <name type="scientific">Vibrio penaeicida</name>
    <dbReference type="NCBI Taxonomy" id="104609"/>
    <lineage>
        <taxon>Bacteria</taxon>
        <taxon>Pseudomonadati</taxon>
        <taxon>Pseudomonadota</taxon>
        <taxon>Gammaproteobacteria</taxon>
        <taxon>Vibrionales</taxon>
        <taxon>Vibrionaceae</taxon>
        <taxon>Vibrio</taxon>
    </lineage>
</organism>
<evidence type="ECO:0000313" key="3">
    <source>
        <dbReference type="Proteomes" id="UP001156690"/>
    </source>
</evidence>
<dbReference type="Gene3D" id="1.25.40.10">
    <property type="entry name" value="Tetratricopeptide repeat domain"/>
    <property type="match status" value="1"/>
</dbReference>
<dbReference type="InterPro" id="IPR041617">
    <property type="entry name" value="TPR_MalT"/>
</dbReference>
<proteinExistence type="predicted"/>